<dbReference type="InterPro" id="IPR035892">
    <property type="entry name" value="C2_domain_sf"/>
</dbReference>
<proteinExistence type="inferred from homology"/>
<evidence type="ECO:0000256" key="2">
    <source>
        <dbReference type="ARBA" id="ARBA00019787"/>
    </source>
</evidence>
<dbReference type="InterPro" id="IPR016024">
    <property type="entry name" value="ARM-type_fold"/>
</dbReference>
<dbReference type="Gene3D" id="1.25.40.70">
    <property type="entry name" value="Phosphatidylinositol 3-kinase, accessory domain (PIK)"/>
    <property type="match status" value="2"/>
</dbReference>
<feature type="domain" description="PIK helical" evidence="12">
    <location>
        <begin position="434"/>
        <end position="700"/>
    </location>
</feature>
<feature type="compositionally biased region" description="Pro residues" evidence="10">
    <location>
        <begin position="200"/>
        <end position="210"/>
    </location>
</feature>
<dbReference type="Pfam" id="PF00792">
    <property type="entry name" value="PI3K_C2"/>
    <property type="match status" value="1"/>
</dbReference>
<keyword evidence="3 8" id="KW-0808">Transferase</keyword>
<organism evidence="14 15">
    <name type="scientific">Amphibalanus amphitrite</name>
    <name type="common">Striped barnacle</name>
    <name type="synonym">Balanus amphitrite</name>
    <dbReference type="NCBI Taxonomy" id="1232801"/>
    <lineage>
        <taxon>Eukaryota</taxon>
        <taxon>Metazoa</taxon>
        <taxon>Ecdysozoa</taxon>
        <taxon>Arthropoda</taxon>
        <taxon>Crustacea</taxon>
        <taxon>Multicrustacea</taxon>
        <taxon>Cirripedia</taxon>
        <taxon>Thoracica</taxon>
        <taxon>Thoracicalcarea</taxon>
        <taxon>Balanomorpha</taxon>
        <taxon>Balanoidea</taxon>
        <taxon>Balanidae</taxon>
        <taxon>Amphibalaninae</taxon>
        <taxon>Amphibalanus</taxon>
    </lineage>
</organism>
<feature type="compositionally biased region" description="Polar residues" evidence="10">
    <location>
        <begin position="590"/>
        <end position="605"/>
    </location>
</feature>
<dbReference type="InterPro" id="IPR011009">
    <property type="entry name" value="Kinase-like_dom_sf"/>
</dbReference>
<dbReference type="SMART" id="SM00145">
    <property type="entry name" value="PI3Ka"/>
    <property type="match status" value="1"/>
</dbReference>
<dbReference type="Gene3D" id="1.10.1070.11">
    <property type="entry name" value="Phosphatidylinositol 3-/4-kinase, catalytic domain"/>
    <property type="match status" value="1"/>
</dbReference>
<dbReference type="SMART" id="SM00142">
    <property type="entry name" value="PI3K_C2"/>
    <property type="match status" value="1"/>
</dbReference>
<dbReference type="InterPro" id="IPR018936">
    <property type="entry name" value="PI3/4_kinase_CS"/>
</dbReference>
<accession>A0A6A4UZ80</accession>
<dbReference type="InterPro" id="IPR000403">
    <property type="entry name" value="PI3/4_kinase_cat_dom"/>
</dbReference>
<dbReference type="InterPro" id="IPR036940">
    <property type="entry name" value="PI3/4_kinase_cat_sf"/>
</dbReference>
<feature type="region of interest" description="Disordered" evidence="10">
    <location>
        <begin position="142"/>
        <end position="222"/>
    </location>
</feature>
<dbReference type="AlphaFoldDB" id="A0A6A4UZ80"/>
<dbReference type="EMBL" id="VIIS01002057">
    <property type="protein sequence ID" value="KAF0289167.1"/>
    <property type="molecule type" value="Genomic_DNA"/>
</dbReference>
<dbReference type="SMART" id="SM00146">
    <property type="entry name" value="PI3Kc"/>
    <property type="match status" value="1"/>
</dbReference>
<reference evidence="14 15" key="1">
    <citation type="submission" date="2019-07" db="EMBL/GenBank/DDBJ databases">
        <title>Draft genome assembly of a fouling barnacle, Amphibalanus amphitrite (Darwin, 1854): The first reference genome for Thecostraca.</title>
        <authorList>
            <person name="Kim W."/>
        </authorList>
    </citation>
    <scope>NUCLEOTIDE SEQUENCE [LARGE SCALE GENOMIC DNA]</scope>
    <source>
        <strain evidence="14">SNU_AA5</strain>
        <tissue evidence="14">Soma without cirri and trophi</tissue>
    </source>
</reference>
<evidence type="ECO:0000256" key="8">
    <source>
        <dbReference type="PIRNR" id="PIRNR000587"/>
    </source>
</evidence>
<sequence>MGSQEQDDKFYYVYSCDLDANLQVKIGTLEGDRRRPDYEDLLLDPMIEFSGRWQQQCSDMYVEVQVLSGRVEIALPVTTSYKAFTTRWNWNEWLTLPVRYCDLPDDAVLRFTVFEPCRPQRAAVVGATSIKVFTPDRCLNQGLHDLRLSPPPEELPESTARATDGAAGDGGPGAAKSEGGTETAASTSVTIVRATSPASAPAPAPAPAPAGSPKKDASDQMERLSKLTKRHRNGQLQQIDWLDRLTFREIEVINEREKRSSSALYLMIEFPKIVADKQEYAMVYFEQGADAEEHCRTRADIVTVADHEADLSPRYEAGTTMFCEFVLSTRPTWSSRGLSSGADACFQDNLLELKHHHLARSLRSGVTDRDLKPDAATRDQLSMVVNAPPTRPTSREAQDLVWKYRFYLSSQSKVTGVDLACVHVVLVPVLAFGDAPWSSPGAEGVIQFDPVSTRSSCRGLSCHPVIVQDPEKRTSRLLISHLSGRASRGGRVSGLDGGGALSKFLKCVNWEQTSESQQALDLMLRWAPIDPNQALELLGPSFTHPAVRAYAVCRLQQAPDEELLMYLLQLVQALRYEIEETIFAGLEVSPTPSRPSSLIITSLSAPPSDDGVKSECPSPVPPAGEDLPPASCPAEEQAPRPDPAGGDITDLSSFLISRACQNAVVANYLYWYLLIECDELDDPAKQDMRVRKRYLAVMKRFTQALNRGGADCRATKFVLSRQQHFISRLVKLFKTVQKESGNRRKKIEKMQSLLADPDALKFNFATFDPLPLPLDPEVRICGILPDKATLFKSALMPARLTFLTDTGAEFVAIFKYGDDLRQDQLILQIIMLMDKLLRRENLDLKLTPYRVLATSSRHGFVQFIESSAVAEVLSTEGSILNFFRKHHPSETGPYGVSADVMDTYIRSCAGYCVITYLLGVGDRHLDNLLLTKSGSLFHVDFGYILGRDPKPLPPPMKLSKEMVEAMGGINSEHYQTFRKQCYTAFLHLRRHADVILHLFSLMVDANIPDIALEPDKTVRKVQDKFRLDLSDEEAVAYMQNMIDVSVTAVMAALVEQLHKFAQYWRR</sequence>
<dbReference type="SUPFAM" id="SSF49562">
    <property type="entry name" value="C2 domain (Calcium/lipid-binding domain, CaLB)"/>
    <property type="match status" value="1"/>
</dbReference>
<dbReference type="CDD" id="cd00896">
    <property type="entry name" value="PI3Kc_III"/>
    <property type="match status" value="1"/>
</dbReference>
<dbReference type="SUPFAM" id="SSF48371">
    <property type="entry name" value="ARM repeat"/>
    <property type="match status" value="2"/>
</dbReference>
<evidence type="ECO:0000259" key="13">
    <source>
        <dbReference type="PROSITE" id="PS51547"/>
    </source>
</evidence>
<dbReference type="EC" id="2.7.1.137" evidence="1 8"/>
<protein>
    <recommendedName>
        <fullName evidence="2 8">Phosphatidylinositol 3-kinase catalytic subunit type 3</fullName>
        <ecNumber evidence="1 8">2.7.1.137</ecNumber>
    </recommendedName>
</protein>
<gene>
    <name evidence="14" type="primary">pik3c3_0</name>
    <name evidence="14" type="ORF">FJT64_012526</name>
</gene>
<feature type="domain" description="C2 PI3K-type" evidence="13">
    <location>
        <begin position="18"/>
        <end position="192"/>
    </location>
</feature>
<evidence type="ECO:0000313" key="15">
    <source>
        <dbReference type="Proteomes" id="UP000440578"/>
    </source>
</evidence>
<feature type="domain" description="PI3K/PI4K catalytic" evidence="11">
    <location>
        <begin position="784"/>
        <end position="1050"/>
    </location>
</feature>
<comment type="catalytic activity">
    <reaction evidence="7">
        <text>a 1,2-diacyl-sn-glycero-3-phospho-(1D-myo-inositol) + ATP = a 1,2-diacyl-sn-glycero-3-phospho-(1D-myo-inositol-3-phosphate) + ADP + H(+)</text>
        <dbReference type="Rhea" id="RHEA:12709"/>
        <dbReference type="ChEBI" id="CHEBI:15378"/>
        <dbReference type="ChEBI" id="CHEBI:30616"/>
        <dbReference type="ChEBI" id="CHEBI:57880"/>
        <dbReference type="ChEBI" id="CHEBI:58088"/>
        <dbReference type="ChEBI" id="CHEBI:456216"/>
        <dbReference type="EC" id="2.7.1.137"/>
    </reaction>
    <physiologicalReaction direction="left-to-right" evidence="7">
        <dbReference type="Rhea" id="RHEA:12710"/>
    </physiologicalReaction>
</comment>
<evidence type="ECO:0000256" key="6">
    <source>
        <dbReference type="ARBA" id="ARBA00022840"/>
    </source>
</evidence>
<dbReference type="PROSITE" id="PS00916">
    <property type="entry name" value="PI3_4_KINASE_2"/>
    <property type="match status" value="1"/>
</dbReference>
<dbReference type="PROSITE" id="PS51547">
    <property type="entry name" value="C2_PI3K"/>
    <property type="match status" value="1"/>
</dbReference>
<evidence type="ECO:0000313" key="14">
    <source>
        <dbReference type="EMBL" id="KAF0289167.1"/>
    </source>
</evidence>
<name>A0A6A4UZ80_AMPAM</name>
<dbReference type="FunFam" id="1.10.1070.11:FF:000002">
    <property type="entry name" value="Phosphatidylinositol 3-kinase catalytic subunit type 3"/>
    <property type="match status" value="1"/>
</dbReference>
<dbReference type="GO" id="GO:0005777">
    <property type="term" value="C:peroxisome"/>
    <property type="evidence" value="ECO:0007669"/>
    <property type="project" value="TreeGrafter"/>
</dbReference>
<dbReference type="InterPro" id="IPR057756">
    <property type="entry name" value="PI3-kinase_type3/VPS34_cat"/>
</dbReference>
<dbReference type="GO" id="GO:0000407">
    <property type="term" value="C:phagophore assembly site"/>
    <property type="evidence" value="ECO:0007669"/>
    <property type="project" value="TreeGrafter"/>
</dbReference>
<evidence type="ECO:0000256" key="1">
    <source>
        <dbReference type="ARBA" id="ARBA00012073"/>
    </source>
</evidence>
<evidence type="ECO:0000256" key="5">
    <source>
        <dbReference type="ARBA" id="ARBA00022777"/>
    </source>
</evidence>
<dbReference type="GO" id="GO:0016303">
    <property type="term" value="F:1-phosphatidylinositol-3-kinase activity"/>
    <property type="evidence" value="ECO:0007669"/>
    <property type="project" value="UniProtKB-UniRule"/>
</dbReference>
<dbReference type="Proteomes" id="UP000440578">
    <property type="component" value="Unassembled WGS sequence"/>
</dbReference>
<dbReference type="PANTHER" id="PTHR10048:SF7">
    <property type="entry name" value="PHOSPHATIDYLINOSITOL 3-KINASE CATALYTIC SUBUNIT TYPE 3"/>
    <property type="match status" value="1"/>
</dbReference>
<evidence type="ECO:0000259" key="12">
    <source>
        <dbReference type="PROSITE" id="PS51545"/>
    </source>
</evidence>
<dbReference type="PIRSF" id="PIRSF000587">
    <property type="entry name" value="PI3K_Vps34"/>
    <property type="match status" value="1"/>
</dbReference>
<dbReference type="CDD" id="cd08397">
    <property type="entry name" value="C2_PI3K_class_III"/>
    <property type="match status" value="1"/>
</dbReference>
<evidence type="ECO:0000256" key="9">
    <source>
        <dbReference type="PROSITE-ProRule" id="PRU00880"/>
    </source>
</evidence>
<dbReference type="Pfam" id="PF00454">
    <property type="entry name" value="PI3_PI4_kinase"/>
    <property type="match status" value="1"/>
</dbReference>
<dbReference type="GO" id="GO:0034272">
    <property type="term" value="C:phosphatidylinositol 3-kinase complex, class III, type II"/>
    <property type="evidence" value="ECO:0007669"/>
    <property type="project" value="TreeGrafter"/>
</dbReference>
<dbReference type="GO" id="GO:0006897">
    <property type="term" value="P:endocytosis"/>
    <property type="evidence" value="ECO:0007669"/>
    <property type="project" value="TreeGrafter"/>
</dbReference>
<feature type="region of interest" description="Disordered" evidence="10">
    <location>
        <begin position="589"/>
        <end position="644"/>
    </location>
</feature>
<feature type="compositionally biased region" description="Basic and acidic residues" evidence="10">
    <location>
        <begin position="213"/>
        <end position="222"/>
    </location>
</feature>
<dbReference type="InterPro" id="IPR002420">
    <property type="entry name" value="PI3K-type_C2_dom"/>
</dbReference>
<comment type="caution">
    <text evidence="14">The sequence shown here is derived from an EMBL/GenBank/DDBJ whole genome shotgun (WGS) entry which is preliminary data.</text>
</comment>
<dbReference type="Gene3D" id="2.60.40.150">
    <property type="entry name" value="C2 domain"/>
    <property type="match status" value="1"/>
</dbReference>
<dbReference type="InterPro" id="IPR042236">
    <property type="entry name" value="PI3K_accessory_sf"/>
</dbReference>
<keyword evidence="5 8" id="KW-0418">Kinase</keyword>
<dbReference type="OrthoDB" id="67688at2759"/>
<dbReference type="InterPro" id="IPR008290">
    <property type="entry name" value="PI3K_Vps34"/>
</dbReference>
<dbReference type="FunFam" id="3.30.1010.10:FF:000002">
    <property type="entry name" value="Phosphatidylinositol 3-kinase catalytic subunit type 3"/>
    <property type="match status" value="1"/>
</dbReference>
<dbReference type="GO" id="GO:0034271">
    <property type="term" value="C:phosphatidylinositol 3-kinase complex, class III, type I"/>
    <property type="evidence" value="ECO:0007669"/>
    <property type="project" value="TreeGrafter"/>
</dbReference>
<dbReference type="GO" id="GO:0005524">
    <property type="term" value="F:ATP binding"/>
    <property type="evidence" value="ECO:0007669"/>
    <property type="project" value="UniProtKB-UniRule"/>
</dbReference>
<comment type="similarity">
    <text evidence="8 9">Belongs to the PI3/PI4-kinase family.</text>
</comment>
<dbReference type="GO" id="GO:0005768">
    <property type="term" value="C:endosome"/>
    <property type="evidence" value="ECO:0007669"/>
    <property type="project" value="TreeGrafter"/>
</dbReference>
<evidence type="ECO:0000256" key="4">
    <source>
        <dbReference type="ARBA" id="ARBA00022741"/>
    </source>
</evidence>
<dbReference type="GO" id="GO:0000045">
    <property type="term" value="P:autophagosome assembly"/>
    <property type="evidence" value="ECO:0007669"/>
    <property type="project" value="TreeGrafter"/>
</dbReference>
<dbReference type="GO" id="GO:0048015">
    <property type="term" value="P:phosphatidylinositol-mediated signaling"/>
    <property type="evidence" value="ECO:0007669"/>
    <property type="project" value="TreeGrafter"/>
</dbReference>
<keyword evidence="4 8" id="KW-0547">Nucleotide-binding</keyword>
<dbReference type="Gene3D" id="3.30.1010.10">
    <property type="entry name" value="Phosphatidylinositol 3-kinase Catalytic Subunit, Chain A, domain 4"/>
    <property type="match status" value="1"/>
</dbReference>
<dbReference type="PROSITE" id="PS00915">
    <property type="entry name" value="PI3_4_KINASE_1"/>
    <property type="match status" value="1"/>
</dbReference>
<dbReference type="PANTHER" id="PTHR10048">
    <property type="entry name" value="PHOSPHATIDYLINOSITOL KINASE"/>
    <property type="match status" value="1"/>
</dbReference>
<dbReference type="PROSITE" id="PS51545">
    <property type="entry name" value="PIK_HELICAL"/>
    <property type="match status" value="1"/>
</dbReference>
<dbReference type="InterPro" id="IPR015433">
    <property type="entry name" value="PI3/4_kinase"/>
</dbReference>
<evidence type="ECO:0000256" key="7">
    <source>
        <dbReference type="ARBA" id="ARBA00023985"/>
    </source>
</evidence>
<keyword evidence="6 8" id="KW-0067">ATP-binding</keyword>
<evidence type="ECO:0000256" key="3">
    <source>
        <dbReference type="ARBA" id="ARBA00022679"/>
    </source>
</evidence>
<keyword evidence="15" id="KW-1185">Reference proteome</keyword>
<dbReference type="SUPFAM" id="SSF56112">
    <property type="entry name" value="Protein kinase-like (PK-like)"/>
    <property type="match status" value="1"/>
</dbReference>
<dbReference type="Pfam" id="PF00613">
    <property type="entry name" value="PI3Ka"/>
    <property type="match status" value="1"/>
</dbReference>
<evidence type="ECO:0000259" key="11">
    <source>
        <dbReference type="PROSITE" id="PS50290"/>
    </source>
</evidence>
<feature type="compositionally biased region" description="Low complexity" evidence="10">
    <location>
        <begin position="157"/>
        <end position="166"/>
    </location>
</feature>
<evidence type="ECO:0000256" key="10">
    <source>
        <dbReference type="SAM" id="MobiDB-lite"/>
    </source>
</evidence>
<dbReference type="PROSITE" id="PS50290">
    <property type="entry name" value="PI3_4_KINASE_3"/>
    <property type="match status" value="1"/>
</dbReference>
<dbReference type="InterPro" id="IPR001263">
    <property type="entry name" value="PI3K_accessory_dom"/>
</dbReference>